<dbReference type="AlphaFoldDB" id="A0A2B7ZLT5"/>
<comment type="caution">
    <text evidence="1">The sequence shown here is derived from an EMBL/GenBank/DDBJ whole genome shotgun (WGS) entry which is preliminary data.</text>
</comment>
<dbReference type="EMBL" id="PDND01000050">
    <property type="protein sequence ID" value="PGH33962.1"/>
    <property type="molecule type" value="Genomic_DNA"/>
</dbReference>
<organism evidence="1 2">
    <name type="scientific">[Emmonsia] crescens</name>
    <dbReference type="NCBI Taxonomy" id="73230"/>
    <lineage>
        <taxon>Eukaryota</taxon>
        <taxon>Fungi</taxon>
        <taxon>Dikarya</taxon>
        <taxon>Ascomycota</taxon>
        <taxon>Pezizomycotina</taxon>
        <taxon>Eurotiomycetes</taxon>
        <taxon>Eurotiomycetidae</taxon>
        <taxon>Onygenales</taxon>
        <taxon>Ajellomycetaceae</taxon>
        <taxon>Emergomyces</taxon>
    </lineage>
</organism>
<name>A0A2B7ZLT5_9EURO</name>
<dbReference type="Proteomes" id="UP000226031">
    <property type="component" value="Unassembled WGS sequence"/>
</dbReference>
<sequence length="208" mass="23226">MEVDDVLQQWTWRQQFDMIHMRHLFGAFSAKQWDSLYKQCYKYETSNLAAGSNKSNHTSASAPTTLTSTLDETNSTLARFGPLLLRCGTRAGRNLDTTHSMRSALEKAGFTNVQEKVYKCPLGSWETAKATATTAAADAQLMKIAGQINQAQWLFGVEGWAMRLLTRYGEPKPWGAERVMEFVAAVKGELLEGLEMGDGKGMQVYHYA</sequence>
<reference evidence="1 2" key="1">
    <citation type="submission" date="2017-10" db="EMBL/GenBank/DDBJ databases">
        <title>Comparative genomics in systemic dimorphic fungi from Ajellomycetaceae.</title>
        <authorList>
            <person name="Munoz J.F."/>
            <person name="Mcewen J.G."/>
            <person name="Clay O.K."/>
            <person name="Cuomo C.A."/>
        </authorList>
    </citation>
    <scope>NUCLEOTIDE SEQUENCE [LARGE SCALE GENOMIC DNA]</scope>
    <source>
        <strain evidence="1 2">UAMH4076</strain>
    </source>
</reference>
<evidence type="ECO:0000313" key="2">
    <source>
        <dbReference type="Proteomes" id="UP000226031"/>
    </source>
</evidence>
<gene>
    <name evidence="1" type="ORF">GX50_03199</name>
</gene>
<dbReference type="STRING" id="73230.A0A2B7ZLT5"/>
<protein>
    <submittedName>
        <fullName evidence="1">Uncharacterized protein</fullName>
    </submittedName>
</protein>
<proteinExistence type="predicted"/>
<evidence type="ECO:0000313" key="1">
    <source>
        <dbReference type="EMBL" id="PGH33962.1"/>
    </source>
</evidence>
<keyword evidence="2" id="KW-1185">Reference proteome</keyword>
<accession>A0A2B7ZLT5</accession>